<proteinExistence type="inferred from homology"/>
<dbReference type="PANTHER" id="PTHR33420:SF14">
    <property type="entry name" value="TYPE 1 FIMBRIN D-MANNOSE SPECIFIC ADHESIN"/>
    <property type="match status" value="1"/>
</dbReference>
<comment type="caution">
    <text evidence="6">The sequence shown here is derived from an EMBL/GenBank/DDBJ whole genome shotgun (WGS) entry which is preliminary data.</text>
</comment>
<comment type="similarity">
    <text evidence="2">Belongs to the fimbrial protein family.</text>
</comment>
<reference evidence="6" key="1">
    <citation type="submission" date="2016-01" db="EMBL/GenBank/DDBJ databases">
        <authorList>
            <person name="Peeters C."/>
        </authorList>
    </citation>
    <scope>NUCLEOTIDE SEQUENCE [LARGE SCALE GENOMIC DNA]</scope>
    <source>
        <strain evidence="6">LMG 22940</strain>
    </source>
</reference>
<evidence type="ECO:0000256" key="3">
    <source>
        <dbReference type="ARBA" id="ARBA00023263"/>
    </source>
</evidence>
<evidence type="ECO:0000256" key="2">
    <source>
        <dbReference type="ARBA" id="ARBA00006671"/>
    </source>
</evidence>
<keyword evidence="4" id="KW-0472">Membrane</keyword>
<evidence type="ECO:0000313" key="6">
    <source>
        <dbReference type="EMBL" id="SAL40609.1"/>
    </source>
</evidence>
<dbReference type="AlphaFoldDB" id="A0A158H9E3"/>
<evidence type="ECO:0000256" key="1">
    <source>
        <dbReference type="ARBA" id="ARBA00004561"/>
    </source>
</evidence>
<evidence type="ECO:0000259" key="5">
    <source>
        <dbReference type="Pfam" id="PF00419"/>
    </source>
</evidence>
<dbReference type="InterPro" id="IPR050263">
    <property type="entry name" value="Bact_Fimbrial_Adh_Pro"/>
</dbReference>
<feature type="transmembrane region" description="Helical" evidence="4">
    <location>
        <begin position="36"/>
        <end position="55"/>
    </location>
</feature>
<name>A0A158H9E3_9BURK</name>
<dbReference type="SUPFAM" id="SSF49401">
    <property type="entry name" value="Bacterial adhesins"/>
    <property type="match status" value="1"/>
</dbReference>
<dbReference type="Gene3D" id="2.60.40.3310">
    <property type="match status" value="1"/>
</dbReference>
<keyword evidence="4" id="KW-0812">Transmembrane</keyword>
<comment type="subcellular location">
    <subcellularLocation>
        <location evidence="1">Fimbrium</location>
    </subcellularLocation>
</comment>
<dbReference type="GO" id="GO:0009289">
    <property type="term" value="C:pilus"/>
    <property type="evidence" value="ECO:0007669"/>
    <property type="project" value="UniProtKB-SubCell"/>
</dbReference>
<dbReference type="GO" id="GO:0043709">
    <property type="term" value="P:cell adhesion involved in single-species biofilm formation"/>
    <property type="evidence" value="ECO:0007669"/>
    <property type="project" value="TreeGrafter"/>
</dbReference>
<dbReference type="RefSeq" id="WP_125482903.1">
    <property type="nucleotide sequence ID" value="NZ_FCON02000014.1"/>
</dbReference>
<organism evidence="6 7">
    <name type="scientific">Caballeronia choica</name>
    <dbReference type="NCBI Taxonomy" id="326476"/>
    <lineage>
        <taxon>Bacteria</taxon>
        <taxon>Pseudomonadati</taxon>
        <taxon>Pseudomonadota</taxon>
        <taxon>Betaproteobacteria</taxon>
        <taxon>Burkholderiales</taxon>
        <taxon>Burkholderiaceae</taxon>
        <taxon>Caballeronia</taxon>
    </lineage>
</organism>
<dbReference type="Gene3D" id="2.60.40.1090">
    <property type="entry name" value="Fimbrial-type adhesion domain"/>
    <property type="match status" value="1"/>
</dbReference>
<dbReference type="InterPro" id="IPR036937">
    <property type="entry name" value="Adhesion_dom_fimbrial_sf"/>
</dbReference>
<sequence length="380" mass="39383">MNQDAKWPTVRRCNTTSRRADRDCLPGRFASESRGLWVLVHVFRLLAVAIVLLWGSSAHATLACGIANANKTLSAGYLSVPRNASPGQTIKTLPPEPFVMTCQFNANAPVITTATHIPHFDVAVAPVAGTVDVYPTDIAGVGVRYTIYADACTERSAVVTNKTAQLHCPRSGVIPSDQSIPATVVAEFVATGSLAAGTLTLTSVPQLKVWYNSDFQPGASWTQAPVYTGTASGTIRQQSCSVQNSAQAITLPTVTTRSLDSGAGTVAGSQPFSVDLSCAAGAQVSITFTDATNPSNTSSVLSLASGSTATGVGIELRRANDMKISFGPDSAAPGTTNQWLVGAAPNGALGIPLSARYVRTTGTLAAGSVKALATFTMSYN</sequence>
<keyword evidence="7" id="KW-1185">Reference proteome</keyword>
<evidence type="ECO:0000256" key="4">
    <source>
        <dbReference type="SAM" id="Phobius"/>
    </source>
</evidence>
<evidence type="ECO:0000313" key="7">
    <source>
        <dbReference type="Proteomes" id="UP000054770"/>
    </source>
</evidence>
<dbReference type="EMBL" id="FCON02000014">
    <property type="protein sequence ID" value="SAL40609.1"/>
    <property type="molecule type" value="Genomic_DNA"/>
</dbReference>
<gene>
    <name evidence="6" type="ORF">AWB68_01767</name>
</gene>
<dbReference type="InterPro" id="IPR000259">
    <property type="entry name" value="Adhesion_dom_fimbrial"/>
</dbReference>
<dbReference type="Pfam" id="PF00419">
    <property type="entry name" value="Fimbrial"/>
    <property type="match status" value="1"/>
</dbReference>
<keyword evidence="3" id="KW-0281">Fimbrium</keyword>
<keyword evidence="4" id="KW-1133">Transmembrane helix</keyword>
<accession>A0A158H9E3</accession>
<dbReference type="OrthoDB" id="8678921at2"/>
<protein>
    <submittedName>
        <fullName evidence="6">Type-1 fimbrial protein subunit A</fullName>
    </submittedName>
</protein>
<dbReference type="Proteomes" id="UP000054770">
    <property type="component" value="Unassembled WGS sequence"/>
</dbReference>
<feature type="domain" description="Fimbrial-type adhesion" evidence="5">
    <location>
        <begin position="232"/>
        <end position="379"/>
    </location>
</feature>
<dbReference type="InterPro" id="IPR008966">
    <property type="entry name" value="Adhesion_dom_sf"/>
</dbReference>
<dbReference type="PANTHER" id="PTHR33420">
    <property type="entry name" value="FIMBRIAL SUBUNIT ELFA-RELATED"/>
    <property type="match status" value="1"/>
</dbReference>